<feature type="binding site" evidence="14">
    <location>
        <begin position="214"/>
        <end position="215"/>
    </location>
    <ligand>
        <name>S-adenosyl-L-methionine</name>
        <dbReference type="ChEBI" id="CHEBI:59789"/>
    </ligand>
</feature>
<keyword evidence="10 14" id="KW-0479">Metal-binding</keyword>
<keyword evidence="3 14" id="KW-0004">4Fe-4S</keyword>
<comment type="function">
    <text evidence="14">Specifically methylates position 2 of adenine 2503 in 23S rRNA and position 2 of adenine 37 in tRNAs. m2A2503 modification seems to play a crucial role in the proofreading step occurring at the peptidyl transferase center and thus would serve to optimize ribosomal fidelity.</text>
</comment>
<dbReference type="SFLD" id="SFLDF00275">
    <property type="entry name" value="adenosine_C2_methyltransferase"/>
    <property type="match status" value="1"/>
</dbReference>
<comment type="subcellular location">
    <subcellularLocation>
        <location evidence="1 14">Cytoplasm</location>
    </subcellularLocation>
</comment>
<dbReference type="InterPro" id="IPR027492">
    <property type="entry name" value="RNA_MTrfase_RlmN"/>
</dbReference>
<feature type="active site" description="S-methylcysteine intermediate" evidence="14">
    <location>
        <position position="396"/>
    </location>
</feature>
<dbReference type="SFLD" id="SFLDS00029">
    <property type="entry name" value="Radical_SAM"/>
    <property type="match status" value="1"/>
</dbReference>
<feature type="binding site" evidence="14">
    <location>
        <position position="165"/>
    </location>
    <ligand>
        <name>[4Fe-4S] cluster</name>
        <dbReference type="ChEBI" id="CHEBI:49883"/>
        <note>4Fe-4S-S-AdoMet</note>
    </ligand>
</feature>
<dbReference type="InterPro" id="IPR058240">
    <property type="entry name" value="rSAM_sf"/>
</dbReference>
<proteinExistence type="inferred from homology"/>
<comment type="cofactor">
    <cofactor evidence="14">
        <name>[4Fe-4S] cluster</name>
        <dbReference type="ChEBI" id="CHEBI:49883"/>
    </cofactor>
    <text evidence="14">Binds 1 [4Fe-4S] cluster. The cluster is coordinated with 3 cysteines and an exchangeable S-adenosyl-L-methionine.</text>
</comment>
<dbReference type="EMBL" id="VICE01000066">
    <property type="protein sequence ID" value="TQD46374.1"/>
    <property type="molecule type" value="Genomic_DNA"/>
</dbReference>
<comment type="similarity">
    <text evidence="2 14">Belongs to the radical SAM superfamily. RlmN family.</text>
</comment>
<comment type="catalytic activity">
    <reaction evidence="14">
        <text>adenosine(2503) in 23S rRNA + 2 reduced [2Fe-2S]-[ferredoxin] + 2 S-adenosyl-L-methionine = 2-methyladenosine(2503) in 23S rRNA + 5'-deoxyadenosine + L-methionine + 2 oxidized [2Fe-2S]-[ferredoxin] + S-adenosyl-L-homocysteine</text>
        <dbReference type="Rhea" id="RHEA:42916"/>
        <dbReference type="Rhea" id="RHEA-COMP:10000"/>
        <dbReference type="Rhea" id="RHEA-COMP:10001"/>
        <dbReference type="Rhea" id="RHEA-COMP:10152"/>
        <dbReference type="Rhea" id="RHEA-COMP:10282"/>
        <dbReference type="ChEBI" id="CHEBI:17319"/>
        <dbReference type="ChEBI" id="CHEBI:33737"/>
        <dbReference type="ChEBI" id="CHEBI:33738"/>
        <dbReference type="ChEBI" id="CHEBI:57844"/>
        <dbReference type="ChEBI" id="CHEBI:57856"/>
        <dbReference type="ChEBI" id="CHEBI:59789"/>
        <dbReference type="ChEBI" id="CHEBI:74411"/>
        <dbReference type="ChEBI" id="CHEBI:74497"/>
        <dbReference type="EC" id="2.1.1.192"/>
    </reaction>
</comment>
<dbReference type="GO" id="GO:0002935">
    <property type="term" value="F:tRNA (adenine(37)-C2)-methyltransferase activity"/>
    <property type="evidence" value="ECO:0007669"/>
    <property type="project" value="UniProtKB-UniRule"/>
</dbReference>
<evidence type="ECO:0000259" key="15">
    <source>
        <dbReference type="PROSITE" id="PS51918"/>
    </source>
</evidence>
<evidence type="ECO:0000256" key="7">
    <source>
        <dbReference type="ARBA" id="ARBA00022679"/>
    </source>
</evidence>
<comment type="caution">
    <text evidence="16">The sequence shown here is derived from an EMBL/GenBank/DDBJ whole genome shotgun (WGS) entry which is preliminary data.</text>
</comment>
<feature type="binding site" evidence="14">
    <location>
        <begin position="268"/>
        <end position="270"/>
    </location>
    <ligand>
        <name>S-adenosyl-L-methionine</name>
        <dbReference type="ChEBI" id="CHEBI:59789"/>
    </ligand>
</feature>
<evidence type="ECO:0000256" key="1">
    <source>
        <dbReference type="ARBA" id="ARBA00004496"/>
    </source>
</evidence>
<dbReference type="GO" id="GO:0070475">
    <property type="term" value="P:rRNA base methylation"/>
    <property type="evidence" value="ECO:0007669"/>
    <property type="project" value="UniProtKB-UniRule"/>
</dbReference>
<keyword evidence="6 14" id="KW-0489">Methyltransferase</keyword>
<dbReference type="PIRSF" id="PIRSF006004">
    <property type="entry name" value="CHP00048"/>
    <property type="match status" value="1"/>
</dbReference>
<feature type="binding site" evidence="14">
    <location>
        <position position="353"/>
    </location>
    <ligand>
        <name>S-adenosyl-L-methionine</name>
        <dbReference type="ChEBI" id="CHEBI:59789"/>
    </ligand>
</feature>
<evidence type="ECO:0000256" key="9">
    <source>
        <dbReference type="ARBA" id="ARBA00022694"/>
    </source>
</evidence>
<evidence type="ECO:0000256" key="5">
    <source>
        <dbReference type="ARBA" id="ARBA00022552"/>
    </source>
</evidence>
<keyword evidence="5 14" id="KW-0698">rRNA processing</keyword>
<organism evidence="16 17">
    <name type="scientific">Marilutibacter aestuarii</name>
    <dbReference type="NCBI Taxonomy" id="1706195"/>
    <lineage>
        <taxon>Bacteria</taxon>
        <taxon>Pseudomonadati</taxon>
        <taxon>Pseudomonadota</taxon>
        <taxon>Gammaproteobacteria</taxon>
        <taxon>Lysobacterales</taxon>
        <taxon>Lysobacteraceae</taxon>
        <taxon>Marilutibacter</taxon>
    </lineage>
</organism>
<dbReference type="InterPro" id="IPR040072">
    <property type="entry name" value="Methyltransferase_A"/>
</dbReference>
<dbReference type="InterPro" id="IPR004383">
    <property type="entry name" value="rRNA_lsu_MTrfase_RlmN/Cfr"/>
</dbReference>
<comment type="catalytic activity">
    <reaction evidence="14">
        <text>adenosine(37) in tRNA + 2 reduced [2Fe-2S]-[ferredoxin] + 2 S-adenosyl-L-methionine = 2-methyladenosine(37) in tRNA + 5'-deoxyadenosine + L-methionine + 2 oxidized [2Fe-2S]-[ferredoxin] + S-adenosyl-L-homocysteine</text>
        <dbReference type="Rhea" id="RHEA:43332"/>
        <dbReference type="Rhea" id="RHEA-COMP:10000"/>
        <dbReference type="Rhea" id="RHEA-COMP:10001"/>
        <dbReference type="Rhea" id="RHEA-COMP:10162"/>
        <dbReference type="Rhea" id="RHEA-COMP:10485"/>
        <dbReference type="ChEBI" id="CHEBI:17319"/>
        <dbReference type="ChEBI" id="CHEBI:33737"/>
        <dbReference type="ChEBI" id="CHEBI:33738"/>
        <dbReference type="ChEBI" id="CHEBI:57844"/>
        <dbReference type="ChEBI" id="CHEBI:57856"/>
        <dbReference type="ChEBI" id="CHEBI:59789"/>
        <dbReference type="ChEBI" id="CHEBI:74411"/>
        <dbReference type="ChEBI" id="CHEBI:74497"/>
        <dbReference type="EC" id="2.1.1.192"/>
    </reaction>
</comment>
<evidence type="ECO:0000256" key="13">
    <source>
        <dbReference type="ARBA" id="ARBA00023157"/>
    </source>
</evidence>
<gene>
    <name evidence="14 16" type="primary">rlmN</name>
    <name evidence="16" type="ORF">FKV25_06935</name>
</gene>
<feature type="binding site" evidence="14">
    <location>
        <position position="161"/>
    </location>
    <ligand>
        <name>[4Fe-4S] cluster</name>
        <dbReference type="ChEBI" id="CHEBI:49883"/>
        <note>4Fe-4S-S-AdoMet</note>
    </ligand>
</feature>
<dbReference type="GO" id="GO:0070040">
    <property type="term" value="F:rRNA (adenine(2503)-C2-)-methyltransferase activity"/>
    <property type="evidence" value="ECO:0007669"/>
    <property type="project" value="UniProtKB-UniRule"/>
</dbReference>
<evidence type="ECO:0000256" key="3">
    <source>
        <dbReference type="ARBA" id="ARBA00022485"/>
    </source>
</evidence>
<dbReference type="Pfam" id="PF04055">
    <property type="entry name" value="Radical_SAM"/>
    <property type="match status" value="1"/>
</dbReference>
<evidence type="ECO:0000256" key="12">
    <source>
        <dbReference type="ARBA" id="ARBA00023014"/>
    </source>
</evidence>
<sequence>MSTQHDNPNAHDGTVDPVAADAIVGLEGQAAKAEPVAAPPSAKTGASVDGRRNIFDLDRTSLEDFFEQELDEKRYRAHQVMKWIHHRHVTDFTDMTDLGKVLRAKLEERAVVRAPIVLFDKPSADGTHKWLLGMDAKNAIETVYIPEKSRGTLCVSSQVGCALNCQFCSTATQGFNRNLSTAEIIGQVWVAARHLGNVPHQQRRLTNVVMMGMGEPLANFDNVVRAMSIMRDDLGYGLANKRVTLSTAGMVPMIDRLGQESDVSLAVSLHAANDELRTELVPLNKKYPIHELMAACQRYVKRKPRSSITFEYTLMKGVNDQPQHARELARLMRQFGNAVQMKDAAKVNLIPFNPFPGTRFERSDDADIHVFQKLLQDARVLTTVRRTRGDDIDAACGQLKGQVTDKTRRQAAFLKTLQSQGAGDAAA</sequence>
<dbReference type="SUPFAM" id="SSF102114">
    <property type="entry name" value="Radical SAM enzymes"/>
    <property type="match status" value="1"/>
</dbReference>
<dbReference type="SFLD" id="SFLDG01062">
    <property type="entry name" value="methyltransferase_(Class_A)"/>
    <property type="match status" value="1"/>
</dbReference>
<evidence type="ECO:0000313" key="16">
    <source>
        <dbReference type="EMBL" id="TQD46374.1"/>
    </source>
</evidence>
<dbReference type="OrthoDB" id="9793973at2"/>
<dbReference type="EC" id="2.1.1.192" evidence="14"/>
<protein>
    <recommendedName>
        <fullName evidence="14">Dual-specificity RNA methyltransferase RlmN</fullName>
        <ecNumber evidence="14">2.1.1.192</ecNumber>
    </recommendedName>
    <alternativeName>
        <fullName evidence="14">23S rRNA (adenine(2503)-C(2))-methyltransferase</fullName>
    </alternativeName>
    <alternativeName>
        <fullName evidence="14">23S rRNA m2A2503 methyltransferase</fullName>
    </alternativeName>
    <alternativeName>
        <fullName evidence="14">Ribosomal RNA large subunit methyltransferase N</fullName>
    </alternativeName>
    <alternativeName>
        <fullName evidence="14">tRNA (adenine(37)-C(2))-methyltransferase</fullName>
    </alternativeName>
    <alternativeName>
        <fullName evidence="14">tRNA m2A37 methyltransferase</fullName>
    </alternativeName>
</protein>
<evidence type="ECO:0000256" key="2">
    <source>
        <dbReference type="ARBA" id="ARBA00007544"/>
    </source>
</evidence>
<dbReference type="AlphaFoldDB" id="A0A508AD04"/>
<keyword evidence="13 14" id="KW-1015">Disulfide bond</keyword>
<dbReference type="GO" id="GO:0051539">
    <property type="term" value="F:4 iron, 4 sulfur cluster binding"/>
    <property type="evidence" value="ECO:0007669"/>
    <property type="project" value="UniProtKB-UniRule"/>
</dbReference>
<dbReference type="Gene3D" id="3.20.20.70">
    <property type="entry name" value="Aldolase class I"/>
    <property type="match status" value="1"/>
</dbReference>
<evidence type="ECO:0000313" key="17">
    <source>
        <dbReference type="Proteomes" id="UP000318212"/>
    </source>
</evidence>
<dbReference type="HAMAP" id="MF_01849">
    <property type="entry name" value="RNA_methyltr_RlmN"/>
    <property type="match status" value="1"/>
</dbReference>
<name>A0A508AD04_9GAMM</name>
<dbReference type="GO" id="GO:0046872">
    <property type="term" value="F:metal ion binding"/>
    <property type="evidence" value="ECO:0007669"/>
    <property type="project" value="UniProtKB-KW"/>
</dbReference>
<keyword evidence="9 14" id="KW-0819">tRNA processing</keyword>
<feature type="binding site" evidence="14">
    <location>
        <position position="246"/>
    </location>
    <ligand>
        <name>S-adenosyl-L-methionine</name>
        <dbReference type="ChEBI" id="CHEBI:59789"/>
    </ligand>
</feature>
<dbReference type="FunFam" id="3.20.20.70:FF:000008">
    <property type="entry name" value="Dual-specificity RNA methyltransferase RlmN"/>
    <property type="match status" value="1"/>
</dbReference>
<dbReference type="CDD" id="cd01335">
    <property type="entry name" value="Radical_SAM"/>
    <property type="match status" value="1"/>
</dbReference>
<keyword evidence="11 14" id="KW-0408">Iron</keyword>
<dbReference type="InterPro" id="IPR013785">
    <property type="entry name" value="Aldolase_TIM"/>
</dbReference>
<dbReference type="InterPro" id="IPR048641">
    <property type="entry name" value="RlmN_N"/>
</dbReference>
<evidence type="ECO:0000256" key="14">
    <source>
        <dbReference type="HAMAP-Rule" id="MF_01849"/>
    </source>
</evidence>
<feature type="domain" description="Radical SAM core" evidence="15">
    <location>
        <begin position="147"/>
        <end position="391"/>
    </location>
</feature>
<keyword evidence="17" id="KW-1185">Reference proteome</keyword>
<feature type="binding site" evidence="14">
    <location>
        <position position="168"/>
    </location>
    <ligand>
        <name>[4Fe-4S] cluster</name>
        <dbReference type="ChEBI" id="CHEBI:49883"/>
        <note>4Fe-4S-S-AdoMet</note>
    </ligand>
</feature>
<dbReference type="GO" id="GO:0030488">
    <property type="term" value="P:tRNA methylation"/>
    <property type="evidence" value="ECO:0007669"/>
    <property type="project" value="UniProtKB-UniRule"/>
</dbReference>
<evidence type="ECO:0000256" key="10">
    <source>
        <dbReference type="ARBA" id="ARBA00022723"/>
    </source>
</evidence>
<dbReference type="GO" id="GO:0005737">
    <property type="term" value="C:cytoplasm"/>
    <property type="evidence" value="ECO:0007669"/>
    <property type="project" value="UniProtKB-SubCell"/>
</dbReference>
<keyword evidence="4 14" id="KW-0963">Cytoplasm</keyword>
<dbReference type="Proteomes" id="UP000318212">
    <property type="component" value="Unassembled WGS sequence"/>
</dbReference>
<dbReference type="FunFam" id="1.10.150.530:FF:000003">
    <property type="entry name" value="Dual-specificity RNA methyltransferase RlmN"/>
    <property type="match status" value="1"/>
</dbReference>
<dbReference type="PANTHER" id="PTHR30544:SF5">
    <property type="entry name" value="RADICAL SAM CORE DOMAIN-CONTAINING PROTEIN"/>
    <property type="match status" value="1"/>
</dbReference>
<evidence type="ECO:0000256" key="4">
    <source>
        <dbReference type="ARBA" id="ARBA00022490"/>
    </source>
</evidence>
<keyword evidence="8 14" id="KW-0949">S-adenosyl-L-methionine</keyword>
<evidence type="ECO:0000256" key="6">
    <source>
        <dbReference type="ARBA" id="ARBA00022603"/>
    </source>
</evidence>
<keyword evidence="12 14" id="KW-0411">Iron-sulfur</keyword>
<accession>A0A508AD04</accession>
<dbReference type="InterPro" id="IPR007197">
    <property type="entry name" value="rSAM"/>
</dbReference>
<dbReference type="PROSITE" id="PS51918">
    <property type="entry name" value="RADICAL_SAM"/>
    <property type="match status" value="1"/>
</dbReference>
<evidence type="ECO:0000256" key="8">
    <source>
        <dbReference type="ARBA" id="ARBA00022691"/>
    </source>
</evidence>
<evidence type="ECO:0000256" key="11">
    <source>
        <dbReference type="ARBA" id="ARBA00023004"/>
    </source>
</evidence>
<feature type="active site" description="Proton acceptor" evidence="14">
    <location>
        <position position="141"/>
    </location>
</feature>
<dbReference type="PANTHER" id="PTHR30544">
    <property type="entry name" value="23S RRNA METHYLTRANSFERASE"/>
    <property type="match status" value="1"/>
</dbReference>
<comment type="caution">
    <text evidence="14">Lacks conserved residue(s) required for the propagation of feature annotation.</text>
</comment>
<keyword evidence="7 14" id="KW-0808">Transferase</keyword>
<dbReference type="Pfam" id="PF21016">
    <property type="entry name" value="RlmN_N"/>
    <property type="match status" value="1"/>
</dbReference>
<comment type="miscellaneous">
    <text evidence="14">Reaction proceeds by a ping-pong mechanism involving intermediate methylation of a conserved cysteine residue.</text>
</comment>
<dbReference type="GO" id="GO:0000049">
    <property type="term" value="F:tRNA binding"/>
    <property type="evidence" value="ECO:0007669"/>
    <property type="project" value="UniProtKB-UniRule"/>
</dbReference>
<reference evidence="16 17" key="1">
    <citation type="submission" date="2019-06" db="EMBL/GenBank/DDBJ databases">
        <title>Lysobacter alkalisoli sp. nov. isolated from saline soil.</title>
        <authorList>
            <person name="Sun J.-Q."/>
            <person name="Xu L."/>
        </authorList>
    </citation>
    <scope>NUCLEOTIDE SEQUENCE [LARGE SCALE GENOMIC DNA]</scope>
    <source>
        <strain evidence="16 17">JCM 31130</strain>
    </source>
</reference>
<dbReference type="GO" id="GO:0019843">
    <property type="term" value="F:rRNA binding"/>
    <property type="evidence" value="ECO:0007669"/>
    <property type="project" value="UniProtKB-UniRule"/>
</dbReference>
<dbReference type="NCBIfam" id="TIGR00048">
    <property type="entry name" value="rRNA_mod_RlmN"/>
    <property type="match status" value="1"/>
</dbReference>
<dbReference type="Gene3D" id="1.10.150.530">
    <property type="match status" value="1"/>
</dbReference>